<dbReference type="PANTHER" id="PTHR33540">
    <property type="entry name" value="TRNA THREONYLCARBAMOYLADENOSINE BIOSYNTHESIS PROTEIN TSAE"/>
    <property type="match status" value="1"/>
</dbReference>
<comment type="subcellular location">
    <subcellularLocation>
        <location evidence="1">Cytoplasm</location>
    </subcellularLocation>
</comment>
<evidence type="ECO:0000256" key="3">
    <source>
        <dbReference type="ARBA" id="ARBA00019010"/>
    </source>
</evidence>
<dbReference type="SUPFAM" id="SSF52540">
    <property type="entry name" value="P-loop containing nucleoside triphosphate hydrolases"/>
    <property type="match status" value="1"/>
</dbReference>
<name>A0A0G1X3C4_9BACT</name>
<keyword evidence="11" id="KW-0378">Hydrolase</keyword>
<evidence type="ECO:0000256" key="2">
    <source>
        <dbReference type="ARBA" id="ARBA00007599"/>
    </source>
</evidence>
<comment type="caution">
    <text evidence="11">The sequence shown here is derived from an EMBL/GenBank/DDBJ whole genome shotgun (WGS) entry which is preliminary data.</text>
</comment>
<dbReference type="Pfam" id="PF02367">
    <property type="entry name" value="TsaE"/>
    <property type="match status" value="1"/>
</dbReference>
<reference evidence="11 12" key="1">
    <citation type="journal article" date="2015" name="Nature">
        <title>rRNA introns, odd ribosomes, and small enigmatic genomes across a large radiation of phyla.</title>
        <authorList>
            <person name="Brown C.T."/>
            <person name="Hug L.A."/>
            <person name="Thomas B.C."/>
            <person name="Sharon I."/>
            <person name="Castelle C.J."/>
            <person name="Singh A."/>
            <person name="Wilkins M.J."/>
            <person name="Williams K.H."/>
            <person name="Banfield J.F."/>
        </authorList>
    </citation>
    <scope>NUCLEOTIDE SEQUENCE [LARGE SCALE GENOMIC DNA]</scope>
</reference>
<evidence type="ECO:0000313" key="11">
    <source>
        <dbReference type="EMBL" id="KKU88930.1"/>
    </source>
</evidence>
<dbReference type="AlphaFoldDB" id="A0A0G1X3C4"/>
<dbReference type="GO" id="GO:0005524">
    <property type="term" value="F:ATP binding"/>
    <property type="evidence" value="ECO:0007669"/>
    <property type="project" value="UniProtKB-KW"/>
</dbReference>
<dbReference type="GO" id="GO:0002949">
    <property type="term" value="P:tRNA threonylcarbamoyladenosine modification"/>
    <property type="evidence" value="ECO:0007669"/>
    <property type="project" value="InterPro"/>
</dbReference>
<comment type="similarity">
    <text evidence="2">Belongs to the TsaE family.</text>
</comment>
<gene>
    <name evidence="11" type="ORF">UY19_C0022G0002</name>
</gene>
<dbReference type="PATRIC" id="fig|1619005.3.peg.1053"/>
<sequence length="146" mass="16316">MKIKSASLIETRRAVRAALQRGVGNKKGNGAVVFALSGPLGAGKTTFVKIAARELKARGKVKSPTFVLIRKHIIPRSGRVVIHIDAYRIEKESEFVKIGFRDIVKDDRNIVFVEWPEKIKKLIPKNAVKITFAYGPAKNERIINIK</sequence>
<dbReference type="GO" id="GO:0005737">
    <property type="term" value="C:cytoplasm"/>
    <property type="evidence" value="ECO:0007669"/>
    <property type="project" value="UniProtKB-SubCell"/>
</dbReference>
<evidence type="ECO:0000256" key="7">
    <source>
        <dbReference type="ARBA" id="ARBA00022741"/>
    </source>
</evidence>
<keyword evidence="9" id="KW-0460">Magnesium</keyword>
<keyword evidence="4" id="KW-0963">Cytoplasm</keyword>
<keyword evidence="7" id="KW-0547">Nucleotide-binding</keyword>
<dbReference type="GO" id="GO:0046872">
    <property type="term" value="F:metal ion binding"/>
    <property type="evidence" value="ECO:0007669"/>
    <property type="project" value="UniProtKB-KW"/>
</dbReference>
<keyword evidence="6" id="KW-0479">Metal-binding</keyword>
<dbReference type="NCBIfam" id="TIGR00150">
    <property type="entry name" value="T6A_YjeE"/>
    <property type="match status" value="1"/>
</dbReference>
<keyword evidence="5" id="KW-0819">tRNA processing</keyword>
<keyword evidence="8" id="KW-0067">ATP-binding</keyword>
<dbReference type="InterPro" id="IPR027417">
    <property type="entry name" value="P-loop_NTPase"/>
</dbReference>
<evidence type="ECO:0000256" key="10">
    <source>
        <dbReference type="ARBA" id="ARBA00032441"/>
    </source>
</evidence>
<dbReference type="EMBL" id="LCPB01000022">
    <property type="protein sequence ID" value="KKU88930.1"/>
    <property type="molecule type" value="Genomic_DNA"/>
</dbReference>
<dbReference type="Gene3D" id="3.40.50.300">
    <property type="entry name" value="P-loop containing nucleotide triphosphate hydrolases"/>
    <property type="match status" value="1"/>
</dbReference>
<dbReference type="PANTHER" id="PTHR33540:SF2">
    <property type="entry name" value="TRNA THREONYLCARBAMOYLADENOSINE BIOSYNTHESIS PROTEIN TSAE"/>
    <property type="match status" value="1"/>
</dbReference>
<accession>A0A0G1X3C4</accession>
<dbReference type="Proteomes" id="UP000033882">
    <property type="component" value="Unassembled WGS sequence"/>
</dbReference>
<dbReference type="GO" id="GO:0016787">
    <property type="term" value="F:hydrolase activity"/>
    <property type="evidence" value="ECO:0007669"/>
    <property type="project" value="UniProtKB-KW"/>
</dbReference>
<proteinExistence type="inferred from homology"/>
<evidence type="ECO:0000256" key="1">
    <source>
        <dbReference type="ARBA" id="ARBA00004496"/>
    </source>
</evidence>
<evidence type="ECO:0000256" key="9">
    <source>
        <dbReference type="ARBA" id="ARBA00022842"/>
    </source>
</evidence>
<evidence type="ECO:0000256" key="4">
    <source>
        <dbReference type="ARBA" id="ARBA00022490"/>
    </source>
</evidence>
<evidence type="ECO:0000256" key="6">
    <source>
        <dbReference type="ARBA" id="ARBA00022723"/>
    </source>
</evidence>
<evidence type="ECO:0000256" key="8">
    <source>
        <dbReference type="ARBA" id="ARBA00022840"/>
    </source>
</evidence>
<evidence type="ECO:0000313" key="12">
    <source>
        <dbReference type="Proteomes" id="UP000033882"/>
    </source>
</evidence>
<organism evidence="11 12">
    <name type="scientific">Candidatus Wolfebacteria bacterium GW2011_GWA2_47_9b</name>
    <dbReference type="NCBI Taxonomy" id="1619005"/>
    <lineage>
        <taxon>Bacteria</taxon>
        <taxon>Candidatus Wolfeibacteriota</taxon>
    </lineage>
</organism>
<evidence type="ECO:0000256" key="5">
    <source>
        <dbReference type="ARBA" id="ARBA00022694"/>
    </source>
</evidence>
<dbReference type="InterPro" id="IPR003442">
    <property type="entry name" value="T6A_TsaE"/>
</dbReference>
<protein>
    <recommendedName>
        <fullName evidence="3">tRNA threonylcarbamoyladenosine biosynthesis protein TsaE</fullName>
    </recommendedName>
    <alternativeName>
        <fullName evidence="10">t(6)A37 threonylcarbamoyladenosine biosynthesis protein TsaE</fullName>
    </alternativeName>
</protein>